<evidence type="ECO:0000256" key="7">
    <source>
        <dbReference type="ARBA" id="ARBA00023136"/>
    </source>
</evidence>
<evidence type="ECO:0000313" key="10">
    <source>
        <dbReference type="EMBL" id="APH38466.1"/>
    </source>
</evidence>
<evidence type="ECO:0000256" key="3">
    <source>
        <dbReference type="ARBA" id="ARBA00022448"/>
    </source>
</evidence>
<dbReference type="InterPro" id="IPR003439">
    <property type="entry name" value="ABC_transporter-like_ATP-bd"/>
</dbReference>
<dbReference type="GO" id="GO:0043190">
    <property type="term" value="C:ATP-binding cassette (ABC) transporter complex"/>
    <property type="evidence" value="ECO:0007669"/>
    <property type="project" value="TreeGrafter"/>
</dbReference>
<dbReference type="SUPFAM" id="SSF52540">
    <property type="entry name" value="P-loop containing nucleoside triphosphate hydrolases"/>
    <property type="match status" value="1"/>
</dbReference>
<comment type="function">
    <text evidence="8">Probably part of an ABC transporter complex. Responsible for energy coupling to the transport system.</text>
</comment>
<protein>
    <recommendedName>
        <fullName evidence="9">ABC transporter domain-containing protein</fullName>
    </recommendedName>
</protein>
<dbReference type="CDD" id="cd03225">
    <property type="entry name" value="ABC_cobalt_CbiO_domain1"/>
    <property type="match status" value="1"/>
</dbReference>
<evidence type="ECO:0000256" key="2">
    <source>
        <dbReference type="ARBA" id="ARBA00005417"/>
    </source>
</evidence>
<dbReference type="GO" id="GO:0016887">
    <property type="term" value="F:ATP hydrolysis activity"/>
    <property type="evidence" value="ECO:0007669"/>
    <property type="project" value="InterPro"/>
</dbReference>
<dbReference type="InterPro" id="IPR050095">
    <property type="entry name" value="ECF_ABC_transporter_ATP-bd"/>
</dbReference>
<dbReference type="AlphaFoldDB" id="A0A1L3Q0R2"/>
<keyword evidence="3" id="KW-0813">Transport</keyword>
<keyword evidence="4" id="KW-1003">Cell membrane</keyword>
<dbReference type="GO" id="GO:0005524">
    <property type="term" value="F:ATP binding"/>
    <property type="evidence" value="ECO:0007669"/>
    <property type="project" value="UniProtKB-KW"/>
</dbReference>
<keyword evidence="5" id="KW-0547">Nucleotide-binding</keyword>
<evidence type="ECO:0000256" key="8">
    <source>
        <dbReference type="ARBA" id="ARBA00025157"/>
    </source>
</evidence>
<feature type="domain" description="ABC transporter" evidence="9">
    <location>
        <begin position="3"/>
        <end position="233"/>
    </location>
</feature>
<keyword evidence="7" id="KW-0472">Membrane</keyword>
<keyword evidence="6" id="KW-0067">ATP-binding</keyword>
<accession>A0A1L3Q0R2</accession>
<dbReference type="InterPro" id="IPR003593">
    <property type="entry name" value="AAA+_ATPase"/>
</dbReference>
<proteinExistence type="inferred from homology"/>
<evidence type="ECO:0000256" key="4">
    <source>
        <dbReference type="ARBA" id="ARBA00022475"/>
    </source>
</evidence>
<evidence type="ECO:0000313" key="11">
    <source>
        <dbReference type="Proteomes" id="UP000186879"/>
    </source>
</evidence>
<dbReference type="KEGG" id="mhaz:BHR79_02490"/>
<sequence length="270" mass="29848">MAIEVKNLKFSYGQNLVLQNVSMYIKPGEIVGLTGPVGAGKSTLLRLLVGLLEPDNGIVQIDGYPYHAKKVREMIGVLFQHSSRQLFEKTVYDDIAFGPSNFGFDRRDIERQVNKAVDIVGLDKSLLEVSPFGISGGEQKLVSLAGIIAQSPRYMVLDEPFAGLDTKGKTHLPHIIQTLQNMGVGVIVISHHLDKLLEVAPRIIYLRDGIICFDGQRQHYILDDSLPLPPVTALMKRLHSRGLPVNPDTFTVESAIRQLEKLEIGDVDDA</sequence>
<dbReference type="PROSITE" id="PS00211">
    <property type="entry name" value="ABC_TRANSPORTER_1"/>
    <property type="match status" value="1"/>
</dbReference>
<organism evidence="10 11">
    <name type="scientific">Methanohalophilus halophilus</name>
    <dbReference type="NCBI Taxonomy" id="2177"/>
    <lineage>
        <taxon>Archaea</taxon>
        <taxon>Methanobacteriati</taxon>
        <taxon>Methanobacteriota</taxon>
        <taxon>Stenosarchaea group</taxon>
        <taxon>Methanomicrobia</taxon>
        <taxon>Methanosarcinales</taxon>
        <taxon>Methanosarcinaceae</taxon>
        <taxon>Methanohalophilus</taxon>
    </lineage>
</organism>
<evidence type="ECO:0000256" key="1">
    <source>
        <dbReference type="ARBA" id="ARBA00004202"/>
    </source>
</evidence>
<evidence type="ECO:0000256" key="5">
    <source>
        <dbReference type="ARBA" id="ARBA00022741"/>
    </source>
</evidence>
<dbReference type="PANTHER" id="PTHR43553:SF24">
    <property type="entry name" value="ENERGY-COUPLING FACTOR TRANSPORTER ATP-BINDING PROTEIN ECFA1"/>
    <property type="match status" value="1"/>
</dbReference>
<dbReference type="Pfam" id="PF00005">
    <property type="entry name" value="ABC_tran"/>
    <property type="match status" value="1"/>
</dbReference>
<dbReference type="InterPro" id="IPR017871">
    <property type="entry name" value="ABC_transporter-like_CS"/>
</dbReference>
<dbReference type="PANTHER" id="PTHR43553">
    <property type="entry name" value="HEAVY METAL TRANSPORTER"/>
    <property type="match status" value="1"/>
</dbReference>
<dbReference type="GO" id="GO:0042626">
    <property type="term" value="F:ATPase-coupled transmembrane transporter activity"/>
    <property type="evidence" value="ECO:0007669"/>
    <property type="project" value="TreeGrafter"/>
</dbReference>
<reference evidence="10 11" key="1">
    <citation type="submission" date="2016-10" db="EMBL/GenBank/DDBJ databases">
        <title>Methanohalophilus halophilus.</title>
        <authorList>
            <person name="L'haridon S."/>
        </authorList>
    </citation>
    <scope>NUCLEOTIDE SEQUENCE [LARGE SCALE GENOMIC DNA]</scope>
    <source>
        <strain evidence="10 11">Z-7982</strain>
    </source>
</reference>
<comment type="subcellular location">
    <subcellularLocation>
        <location evidence="1">Cell membrane</location>
        <topology evidence="1">Peripheral membrane protein</topology>
    </subcellularLocation>
</comment>
<gene>
    <name evidence="10" type="ORF">BHR79_02490</name>
</gene>
<dbReference type="SMART" id="SM00382">
    <property type="entry name" value="AAA"/>
    <property type="match status" value="1"/>
</dbReference>
<dbReference type="Gene3D" id="3.40.50.300">
    <property type="entry name" value="P-loop containing nucleotide triphosphate hydrolases"/>
    <property type="match status" value="1"/>
</dbReference>
<dbReference type="InterPro" id="IPR015856">
    <property type="entry name" value="ABC_transpr_CbiO/EcfA_su"/>
</dbReference>
<comment type="similarity">
    <text evidence="2">Belongs to the ABC transporter superfamily.</text>
</comment>
<name>A0A1L3Q0R2_9EURY</name>
<dbReference type="EMBL" id="CP017921">
    <property type="protein sequence ID" value="APH38466.1"/>
    <property type="molecule type" value="Genomic_DNA"/>
</dbReference>
<evidence type="ECO:0000259" key="9">
    <source>
        <dbReference type="PROSITE" id="PS50893"/>
    </source>
</evidence>
<dbReference type="InterPro" id="IPR027417">
    <property type="entry name" value="P-loop_NTPase"/>
</dbReference>
<dbReference type="PROSITE" id="PS50893">
    <property type="entry name" value="ABC_TRANSPORTER_2"/>
    <property type="match status" value="1"/>
</dbReference>
<dbReference type="STRING" id="2177.BHR79_02490"/>
<keyword evidence="11" id="KW-1185">Reference proteome</keyword>
<evidence type="ECO:0000256" key="6">
    <source>
        <dbReference type="ARBA" id="ARBA00022840"/>
    </source>
</evidence>
<dbReference type="Proteomes" id="UP000186879">
    <property type="component" value="Chromosome"/>
</dbReference>